<dbReference type="Pfam" id="PF00057">
    <property type="entry name" value="Ldl_recept_a"/>
    <property type="match status" value="1"/>
</dbReference>
<comment type="caution">
    <text evidence="2">Lacks conserved residue(s) required for the propagation of feature annotation.</text>
</comment>
<dbReference type="Gene3D" id="4.10.400.10">
    <property type="entry name" value="Low-density Lipoprotein Receptor"/>
    <property type="match status" value="2"/>
</dbReference>
<dbReference type="InterPro" id="IPR002172">
    <property type="entry name" value="LDrepeatLR_classA_rpt"/>
</dbReference>
<dbReference type="PANTHER" id="PTHR22722:SF5">
    <property type="entry name" value="LOW-DENSITY LIPOPROTEIN RECEPTOR-RELATED PROTEIN 1B"/>
    <property type="match status" value="1"/>
</dbReference>
<protein>
    <submittedName>
        <fullName evidence="3">Sortilin-related receptor</fullName>
    </submittedName>
</protein>
<sequence>MREILEFINSDFIEINRIFFNKTVPLIPGYSVPCPPNKKLVCENKKSCYNNDEICDGFNDCSDGTDEKDCPEPHKCIENSYFKCKDGKESICISVVCNGVEDCDDGSDENQICSKIPFKKILKIIPKQ</sequence>
<evidence type="ECO:0000256" key="1">
    <source>
        <dbReference type="ARBA" id="ARBA00023157"/>
    </source>
</evidence>
<dbReference type="CDD" id="cd00112">
    <property type="entry name" value="LDLa"/>
    <property type="match status" value="2"/>
</dbReference>
<keyword evidence="1 2" id="KW-1015">Disulfide bond</keyword>
<dbReference type="PRINTS" id="PR00261">
    <property type="entry name" value="LDLRECEPTOR"/>
</dbReference>
<evidence type="ECO:0000256" key="2">
    <source>
        <dbReference type="PROSITE-ProRule" id="PRU00124"/>
    </source>
</evidence>
<gene>
    <name evidence="3" type="ORF">RF11_08302</name>
</gene>
<keyword evidence="3" id="KW-0675">Receptor</keyword>
<dbReference type="InterPro" id="IPR051221">
    <property type="entry name" value="LDLR-related"/>
</dbReference>
<name>A0A0C2MCD6_THEKT</name>
<reference evidence="3 4" key="1">
    <citation type="journal article" date="2014" name="Genome Biol. Evol.">
        <title>The genome of the myxosporean Thelohanellus kitauei shows adaptations to nutrient acquisition within its fish host.</title>
        <authorList>
            <person name="Yang Y."/>
            <person name="Xiong J."/>
            <person name="Zhou Z."/>
            <person name="Huo F."/>
            <person name="Miao W."/>
            <person name="Ran C."/>
            <person name="Liu Y."/>
            <person name="Zhang J."/>
            <person name="Feng J."/>
            <person name="Wang M."/>
            <person name="Wang M."/>
            <person name="Wang L."/>
            <person name="Yao B."/>
        </authorList>
    </citation>
    <scope>NUCLEOTIDE SEQUENCE [LARGE SCALE GENOMIC DNA]</scope>
    <source>
        <strain evidence="3">Wuqing</strain>
    </source>
</reference>
<dbReference type="GO" id="GO:0005041">
    <property type="term" value="F:low-density lipoprotein particle receptor activity"/>
    <property type="evidence" value="ECO:0007669"/>
    <property type="project" value="TreeGrafter"/>
</dbReference>
<comment type="caution">
    <text evidence="3">The sequence shown here is derived from an EMBL/GenBank/DDBJ whole genome shotgun (WGS) entry which is preliminary data.</text>
</comment>
<dbReference type="SUPFAM" id="SSF57424">
    <property type="entry name" value="LDL receptor-like module"/>
    <property type="match status" value="2"/>
</dbReference>
<dbReference type="PANTHER" id="PTHR22722">
    <property type="entry name" value="LOW-DENSITY LIPOPROTEIN RECEPTOR-RELATED PROTEIN 2-RELATED"/>
    <property type="match status" value="1"/>
</dbReference>
<evidence type="ECO:0000313" key="4">
    <source>
        <dbReference type="Proteomes" id="UP000031668"/>
    </source>
</evidence>
<dbReference type="SMART" id="SM00192">
    <property type="entry name" value="LDLa"/>
    <property type="match status" value="2"/>
</dbReference>
<feature type="disulfide bond" evidence="2">
    <location>
        <begin position="55"/>
        <end position="70"/>
    </location>
</feature>
<dbReference type="AlphaFoldDB" id="A0A0C2MCD6"/>
<dbReference type="GO" id="GO:0005886">
    <property type="term" value="C:plasma membrane"/>
    <property type="evidence" value="ECO:0007669"/>
    <property type="project" value="TreeGrafter"/>
</dbReference>
<dbReference type="Proteomes" id="UP000031668">
    <property type="component" value="Unassembled WGS sequence"/>
</dbReference>
<dbReference type="PROSITE" id="PS50068">
    <property type="entry name" value="LDLRA_2"/>
    <property type="match status" value="2"/>
</dbReference>
<keyword evidence="4" id="KW-1185">Reference proteome</keyword>
<accession>A0A0C2MCD6</accession>
<evidence type="ECO:0000313" key="3">
    <source>
        <dbReference type="EMBL" id="KII64731.1"/>
    </source>
</evidence>
<dbReference type="OMA" id="YGYQICN"/>
<dbReference type="GO" id="GO:0043235">
    <property type="term" value="C:receptor complex"/>
    <property type="evidence" value="ECO:0007669"/>
    <property type="project" value="TreeGrafter"/>
</dbReference>
<organism evidence="3 4">
    <name type="scientific">Thelohanellus kitauei</name>
    <name type="common">Myxosporean</name>
    <dbReference type="NCBI Taxonomy" id="669202"/>
    <lineage>
        <taxon>Eukaryota</taxon>
        <taxon>Metazoa</taxon>
        <taxon>Cnidaria</taxon>
        <taxon>Myxozoa</taxon>
        <taxon>Myxosporea</taxon>
        <taxon>Bivalvulida</taxon>
        <taxon>Platysporina</taxon>
        <taxon>Myxobolidae</taxon>
        <taxon>Thelohanellus</taxon>
    </lineage>
</organism>
<dbReference type="OrthoDB" id="5987602at2759"/>
<dbReference type="InterPro" id="IPR036055">
    <property type="entry name" value="LDL_receptor-like_sf"/>
</dbReference>
<dbReference type="EMBL" id="JWZT01004120">
    <property type="protein sequence ID" value="KII64731.1"/>
    <property type="molecule type" value="Genomic_DNA"/>
</dbReference>
<proteinExistence type="predicted"/>